<dbReference type="PANTHER" id="PTHR32063">
    <property type="match status" value="1"/>
</dbReference>
<keyword evidence="3" id="KW-1185">Reference proteome</keyword>
<proteinExistence type="predicted"/>
<feature type="transmembrane region" description="Helical" evidence="1">
    <location>
        <begin position="430"/>
        <end position="450"/>
    </location>
</feature>
<dbReference type="Gene3D" id="1.20.1640.10">
    <property type="entry name" value="Multidrug efflux transporter AcrB transmembrane domain"/>
    <property type="match status" value="2"/>
</dbReference>
<evidence type="ECO:0000256" key="1">
    <source>
        <dbReference type="SAM" id="Phobius"/>
    </source>
</evidence>
<feature type="transmembrane region" description="Helical" evidence="1">
    <location>
        <begin position="942"/>
        <end position="963"/>
    </location>
</feature>
<dbReference type="PRINTS" id="PR00702">
    <property type="entry name" value="ACRIFLAVINRP"/>
</dbReference>
<comment type="caution">
    <text evidence="2">The sequence shown here is derived from an EMBL/GenBank/DDBJ whole genome shotgun (WGS) entry which is preliminary data.</text>
</comment>
<dbReference type="SUPFAM" id="SSF82693">
    <property type="entry name" value="Multidrug efflux transporter AcrB pore domain, PN1, PN2, PC1 and PC2 subdomains"/>
    <property type="match status" value="3"/>
</dbReference>
<dbReference type="Proteomes" id="UP001254848">
    <property type="component" value="Unassembled WGS sequence"/>
</dbReference>
<dbReference type="RefSeq" id="WP_413780296.1">
    <property type="nucleotide sequence ID" value="NZ_JAUOZS010000001.1"/>
</dbReference>
<dbReference type="Gene3D" id="3.30.70.1440">
    <property type="entry name" value="Multidrug efflux transporter AcrB pore domain"/>
    <property type="match status" value="1"/>
</dbReference>
<dbReference type="SUPFAM" id="SSF82866">
    <property type="entry name" value="Multidrug efflux transporter AcrB transmembrane domain"/>
    <property type="match status" value="2"/>
</dbReference>
<organism evidence="2 3">
    <name type="scientific">Anaeroselena agilis</name>
    <dbReference type="NCBI Taxonomy" id="3063788"/>
    <lineage>
        <taxon>Bacteria</taxon>
        <taxon>Bacillati</taxon>
        <taxon>Bacillota</taxon>
        <taxon>Negativicutes</taxon>
        <taxon>Acetonemataceae</taxon>
        <taxon>Anaeroselena</taxon>
    </lineage>
</organism>
<feature type="transmembrane region" description="Helical" evidence="1">
    <location>
        <begin position="359"/>
        <end position="376"/>
    </location>
</feature>
<dbReference type="Gene3D" id="3.30.70.1430">
    <property type="entry name" value="Multidrug efflux transporter AcrB pore domain"/>
    <property type="match status" value="2"/>
</dbReference>
<feature type="transmembrane region" description="Helical" evidence="1">
    <location>
        <begin position="333"/>
        <end position="352"/>
    </location>
</feature>
<name>A0ABU3NYC0_9FIRM</name>
<dbReference type="EMBL" id="JAUOZS010000001">
    <property type="protein sequence ID" value="MDT8901794.1"/>
    <property type="molecule type" value="Genomic_DNA"/>
</dbReference>
<dbReference type="SUPFAM" id="SSF82714">
    <property type="entry name" value="Multidrug efflux transporter AcrB TolC docking domain, DN and DC subdomains"/>
    <property type="match status" value="2"/>
</dbReference>
<sequence>MGIYTFIKRPVFTTMVVLLLVVFGLSAYPTLGIDLYPDVDFPIVTVTVTYTGASPEEMESLVTKPIEDAVSSVSGIKTLSSESREGFSRTTLEFEFGTNAKMAANDVREKVAGVRRRLPDQIDEPAVQRMDITAQSIVYFSLASDYRDRGEIRKIATDIVKDELQRLDGVGEVNVFGAAEREIIIQVDPRKLEAYNVTFQSIFSILESQNVNTPGGKVNEKGTEITVRTLGKFKSIDDVKNIVVANQGGRLVRIADVAEVVDGWAEERVYARTSGAPSVLVAVQKQSGTNTVDVAERVKKRMAELQKSTLPSDFKVTIVRDNAVYIRDSVEDVMMSLVFGGFLAVVITFLFLQSTRATIIGAIAIPTSIISTFFLMKAMGFTLNNMSLMGLSLAVGILIDDAIVVIENIFRHLEHGQPPLEAARDGTIEIALAVMATTFSILAVFVPVGNMGEVIGQFFKQFGLTIAFAVAFSLFVAFTMTPMLSAYWLKALDHSEAGKLRGPVGRRVQKVLDIWENGFLVTRDYYKSLLAWALGRPWKLVGLAVAFLVVSVFVLFPFLGKEFTPSYDSGDFMISFSAPAGTSIDRMKDLIAPIEQEVMKIPELQTCFMTLGAQRQPVYKGIIGVKLKPSEYRYPPWTEIWSTSKSAGEFYSRAKAKLFPRTMMDIMDELRIKFRKVKDLKIAVVNVQGVGRGDSRPVQVGIRGPELEVLKSLAQELADNIRKIPGTTDVDISGEQSEPEVQIKLDPARMGDVGVDAGAVGDVVQMAFLGKTTKNQYNIADSDYNIRVRMPEEFRQNISDVANLRVSTKNNTFVRLGDIADVRLDSGPTQIDREGRQRQIIVYANTVGVSSGIILDQVRNVVLPGMDMPFGYTWKLVGQAQTQQNSFKEIFKALALAIVLIYMVLAAQFESFVHPFTIMLSLPFSLIGAILGLLLVNKTVNIMSLIGLIMLMGLVTKNAILLVDYTNQLRERGMGIMEALVEAGVVRLRPILMTTFAMIFGMLPIALGIGAGAELRSSMGVVLIGGLITSTFLTLIIVPLVYLIIDTFQNWWRANTFRQKLASIAYYGRMPLAWVKGGSPRVR</sequence>
<dbReference type="InterPro" id="IPR001036">
    <property type="entry name" value="Acrflvin-R"/>
</dbReference>
<feature type="transmembrane region" description="Helical" evidence="1">
    <location>
        <begin position="1019"/>
        <end position="1045"/>
    </location>
</feature>
<feature type="transmembrane region" description="Helical" evidence="1">
    <location>
        <begin position="916"/>
        <end position="936"/>
    </location>
</feature>
<keyword evidence="1" id="KW-1133">Transmembrane helix</keyword>
<keyword evidence="1" id="KW-0472">Membrane</keyword>
<dbReference type="InterPro" id="IPR027463">
    <property type="entry name" value="AcrB_DN_DC_subdom"/>
</dbReference>
<reference evidence="2 3" key="1">
    <citation type="submission" date="2023-07" db="EMBL/GenBank/DDBJ databases">
        <title>The novel representative of Negativicutes class, Anaeroselena agilis gen. nov. sp. nov.</title>
        <authorList>
            <person name="Prokofeva M.I."/>
            <person name="Elcheninov A.G."/>
            <person name="Klyukina A."/>
            <person name="Kublanov I.V."/>
            <person name="Frolov E.N."/>
            <person name="Podosokorskaya O.A."/>
        </authorList>
    </citation>
    <scope>NUCLEOTIDE SEQUENCE [LARGE SCALE GENOMIC DNA]</scope>
    <source>
        <strain evidence="2 3">4137-cl</strain>
    </source>
</reference>
<feature type="transmembrane region" description="Helical" evidence="1">
    <location>
        <begin position="991"/>
        <end position="1013"/>
    </location>
</feature>
<feature type="transmembrane region" description="Helical" evidence="1">
    <location>
        <begin position="890"/>
        <end position="909"/>
    </location>
</feature>
<evidence type="ECO:0000313" key="2">
    <source>
        <dbReference type="EMBL" id="MDT8901794.1"/>
    </source>
</evidence>
<dbReference type="PANTHER" id="PTHR32063:SF0">
    <property type="entry name" value="SWARMING MOTILITY PROTEIN SWRC"/>
    <property type="match status" value="1"/>
</dbReference>
<accession>A0ABU3NYC0</accession>
<dbReference type="Gene3D" id="3.30.2090.10">
    <property type="entry name" value="Multidrug efflux transporter AcrB TolC docking domain, DN and DC subdomains"/>
    <property type="match status" value="2"/>
</dbReference>
<feature type="transmembrane region" description="Helical" evidence="1">
    <location>
        <begin position="462"/>
        <end position="489"/>
    </location>
</feature>
<gene>
    <name evidence="2" type="ORF">Q4T40_11105</name>
</gene>
<dbReference type="Pfam" id="PF00873">
    <property type="entry name" value="ACR_tran"/>
    <property type="match status" value="1"/>
</dbReference>
<dbReference type="Gene3D" id="3.30.70.1320">
    <property type="entry name" value="Multidrug efflux transporter AcrB pore domain like"/>
    <property type="match status" value="1"/>
</dbReference>
<keyword evidence="1" id="KW-0812">Transmembrane</keyword>
<protein>
    <submittedName>
        <fullName evidence="2">Efflux RND transporter permease subunit</fullName>
    </submittedName>
</protein>
<feature type="transmembrane region" description="Helical" evidence="1">
    <location>
        <begin position="540"/>
        <end position="559"/>
    </location>
</feature>
<evidence type="ECO:0000313" key="3">
    <source>
        <dbReference type="Proteomes" id="UP001254848"/>
    </source>
</evidence>